<keyword evidence="1" id="KW-0812">Transmembrane</keyword>
<evidence type="ECO:0000313" key="3">
    <source>
        <dbReference type="EMBL" id="HGN90047.1"/>
    </source>
</evidence>
<keyword evidence="1" id="KW-0472">Membrane</keyword>
<feature type="transmembrane region" description="Helical" evidence="1">
    <location>
        <begin position="241"/>
        <end position="263"/>
    </location>
</feature>
<accession>A0A7C4I315</accession>
<evidence type="ECO:0000256" key="1">
    <source>
        <dbReference type="SAM" id="Phobius"/>
    </source>
</evidence>
<sequence length="273" mass="29708">MRAQLAVSSLIIFGIILVGLGFARLPYVITYDETVAIQTSRVTTVVETEAIVRTTTMELTEAFETTILSTTFSTETAVTTNTLTRVAAEVSNQTVAAEAALVTGPITIQPSRTLELSWKSNKTVDIYIAVGSYLNTSGWMLVGRGVIGSAAIPFDGEAEIYVITRTSDAAASVSFTAVETWPETITETKTTTLSTLLTTTLTTTRYLTSETTDTTSYTTEKPLYYVTTLVTTVTETRYPDLSFMTLMGSFIIFVGILFMVLLLRTLGKPVEKQ</sequence>
<dbReference type="EMBL" id="DTAD01000028">
    <property type="protein sequence ID" value="HGN90047.1"/>
    <property type="molecule type" value="Genomic_DNA"/>
</dbReference>
<organism evidence="3">
    <name type="scientific">Caldiarchaeum subterraneum</name>
    <dbReference type="NCBI Taxonomy" id="311458"/>
    <lineage>
        <taxon>Archaea</taxon>
        <taxon>Nitrososphaerota</taxon>
        <taxon>Candidatus Caldarchaeales</taxon>
        <taxon>Candidatus Caldarchaeaceae</taxon>
        <taxon>Candidatus Caldarchaeum</taxon>
    </lineage>
</organism>
<gene>
    <name evidence="3" type="ORF">ENT82_02830</name>
    <name evidence="2" type="ORF">ENU43_04280</name>
</gene>
<name>A0A7C4I315_CALS0</name>
<keyword evidence="1" id="KW-1133">Transmembrane helix</keyword>
<dbReference type="AlphaFoldDB" id="A0A7C4I315"/>
<reference evidence="3" key="1">
    <citation type="journal article" date="2020" name="mSystems">
        <title>Genome- and Community-Level Interaction Insights into Carbon Utilization and Element Cycling Functions of Hydrothermarchaeota in Hydrothermal Sediment.</title>
        <authorList>
            <person name="Zhou Z."/>
            <person name="Liu Y."/>
            <person name="Xu W."/>
            <person name="Pan J."/>
            <person name="Luo Z.H."/>
            <person name="Li M."/>
        </authorList>
    </citation>
    <scope>NUCLEOTIDE SEQUENCE [LARGE SCALE GENOMIC DNA]</scope>
    <source>
        <strain evidence="3">SpSt-613</strain>
        <strain evidence="2">SpSt-669</strain>
    </source>
</reference>
<proteinExistence type="predicted"/>
<dbReference type="EMBL" id="DTCM01000057">
    <property type="protein sequence ID" value="HGL40864.1"/>
    <property type="molecule type" value="Genomic_DNA"/>
</dbReference>
<comment type="caution">
    <text evidence="3">The sequence shown here is derived from an EMBL/GenBank/DDBJ whole genome shotgun (WGS) entry which is preliminary data.</text>
</comment>
<protein>
    <submittedName>
        <fullName evidence="3">Uncharacterized protein</fullName>
    </submittedName>
</protein>
<evidence type="ECO:0000313" key="2">
    <source>
        <dbReference type="EMBL" id="HGL40864.1"/>
    </source>
</evidence>